<protein>
    <recommendedName>
        <fullName evidence="1">ATP phosphoribosyltransferase</fullName>
    </recommendedName>
</protein>
<accession>W9YTH3</accession>
<feature type="compositionally biased region" description="Low complexity" evidence="2">
    <location>
        <begin position="102"/>
        <end position="113"/>
    </location>
</feature>
<feature type="compositionally biased region" description="Basic residues" evidence="2">
    <location>
        <begin position="72"/>
        <end position="86"/>
    </location>
</feature>
<sequence length="285" mass="31095">MGRKRCRSEASVSLQAPSSPRKKYQEVDTPRRVRIIHAVNQFEGQVPQRDIFSHHGVSVRTGQRIIASGQPRRTRRGGRGRGRGRGHNPNAQAEAQAEDQDQAQAEDQAQPQAEDQDQAQIYQLVFYVPQTHTQQCLDALFAVGAGIWPNPPKPTSTETSSTTNPTSSTPTPTPAPAAEPEAEVEVKVSNQNQTQIQDQNDVGDEDEPKYTDSCFISSGTGQFRPSASADPHIGTAGGQVEHVLEDRVEMVVAGGPDAVRSAVAALRRAHPYEVAAFFVFKSEFF</sequence>
<gene>
    <name evidence="3" type="ORF">A1O3_01511</name>
</gene>
<dbReference type="GeneID" id="19165645"/>
<dbReference type="Gene3D" id="3.30.70.120">
    <property type="match status" value="1"/>
</dbReference>
<feature type="region of interest" description="Disordered" evidence="2">
    <location>
        <begin position="58"/>
        <end position="115"/>
    </location>
</feature>
<feature type="region of interest" description="Disordered" evidence="2">
    <location>
        <begin position="1"/>
        <end position="30"/>
    </location>
</feature>
<dbReference type="InterPro" id="IPR015867">
    <property type="entry name" value="N-reg_PII/ATP_PRibTrfase_C"/>
</dbReference>
<dbReference type="PANTHER" id="PTHR41774:SF1">
    <property type="entry name" value="NGG1P INTERACTING FACTOR NIF3"/>
    <property type="match status" value="1"/>
</dbReference>
<dbReference type="RefSeq" id="XP_007729845.1">
    <property type="nucleotide sequence ID" value="XM_007731655.1"/>
</dbReference>
<dbReference type="AlphaFoldDB" id="W9YTH3"/>
<dbReference type="PANTHER" id="PTHR41774">
    <property type="match status" value="1"/>
</dbReference>
<evidence type="ECO:0000313" key="4">
    <source>
        <dbReference type="Proteomes" id="UP000019478"/>
    </source>
</evidence>
<dbReference type="InterPro" id="IPR036069">
    <property type="entry name" value="DUF34/NIF3_sf"/>
</dbReference>
<evidence type="ECO:0000313" key="3">
    <source>
        <dbReference type="EMBL" id="EXJ92955.1"/>
    </source>
</evidence>
<comment type="caution">
    <text evidence="3">The sequence shown here is derived from an EMBL/GenBank/DDBJ whole genome shotgun (WGS) entry which is preliminary data.</text>
</comment>
<keyword evidence="4" id="KW-1185">Reference proteome</keyword>
<dbReference type="SUPFAM" id="SSF102705">
    <property type="entry name" value="NIF3 (NGG1p interacting factor 3)-like"/>
    <property type="match status" value="1"/>
</dbReference>
<organism evidence="3 4">
    <name type="scientific">Capronia epimyces CBS 606.96</name>
    <dbReference type="NCBI Taxonomy" id="1182542"/>
    <lineage>
        <taxon>Eukaryota</taxon>
        <taxon>Fungi</taxon>
        <taxon>Dikarya</taxon>
        <taxon>Ascomycota</taxon>
        <taxon>Pezizomycotina</taxon>
        <taxon>Eurotiomycetes</taxon>
        <taxon>Chaetothyriomycetidae</taxon>
        <taxon>Chaetothyriales</taxon>
        <taxon>Herpotrichiellaceae</taxon>
        <taxon>Capronia</taxon>
    </lineage>
</organism>
<feature type="compositionally biased region" description="Low complexity" evidence="2">
    <location>
        <begin position="155"/>
        <end position="170"/>
    </location>
</feature>
<dbReference type="EMBL" id="AMGY01000001">
    <property type="protein sequence ID" value="EXJ92955.1"/>
    <property type="molecule type" value="Genomic_DNA"/>
</dbReference>
<evidence type="ECO:0000256" key="2">
    <source>
        <dbReference type="SAM" id="MobiDB-lite"/>
    </source>
</evidence>
<dbReference type="Proteomes" id="UP000019478">
    <property type="component" value="Unassembled WGS sequence"/>
</dbReference>
<dbReference type="HOGENOM" id="CLU_976589_0_0_1"/>
<name>W9YTH3_9EURO</name>
<reference evidence="3 4" key="1">
    <citation type="submission" date="2013-03" db="EMBL/GenBank/DDBJ databases">
        <title>The Genome Sequence of Capronia epimyces CBS 606.96.</title>
        <authorList>
            <consortium name="The Broad Institute Genomics Platform"/>
            <person name="Cuomo C."/>
            <person name="de Hoog S."/>
            <person name="Gorbushina A."/>
            <person name="Walker B."/>
            <person name="Young S.K."/>
            <person name="Zeng Q."/>
            <person name="Gargeya S."/>
            <person name="Fitzgerald M."/>
            <person name="Haas B."/>
            <person name="Abouelleil A."/>
            <person name="Allen A.W."/>
            <person name="Alvarado L."/>
            <person name="Arachchi H.M."/>
            <person name="Berlin A.M."/>
            <person name="Chapman S.B."/>
            <person name="Gainer-Dewar J."/>
            <person name="Goldberg J."/>
            <person name="Griggs A."/>
            <person name="Gujja S."/>
            <person name="Hansen M."/>
            <person name="Howarth C."/>
            <person name="Imamovic A."/>
            <person name="Ireland A."/>
            <person name="Larimer J."/>
            <person name="McCowan C."/>
            <person name="Murphy C."/>
            <person name="Pearson M."/>
            <person name="Poon T.W."/>
            <person name="Priest M."/>
            <person name="Roberts A."/>
            <person name="Saif S."/>
            <person name="Shea T."/>
            <person name="Sisk P."/>
            <person name="Sykes S."/>
            <person name="Wortman J."/>
            <person name="Nusbaum C."/>
            <person name="Birren B."/>
        </authorList>
    </citation>
    <scope>NUCLEOTIDE SEQUENCE [LARGE SCALE GENOMIC DNA]</scope>
    <source>
        <strain evidence="3 4">CBS 606.96</strain>
    </source>
</reference>
<evidence type="ECO:0000256" key="1">
    <source>
        <dbReference type="ARBA" id="ARBA00020998"/>
    </source>
</evidence>
<dbReference type="OrthoDB" id="15981at2759"/>
<dbReference type="STRING" id="1182542.W9YTH3"/>
<proteinExistence type="predicted"/>
<feature type="region of interest" description="Disordered" evidence="2">
    <location>
        <begin position="151"/>
        <end position="184"/>
    </location>
</feature>